<organism evidence="2 3">
    <name type="scientific">Cudoniella acicularis</name>
    <dbReference type="NCBI Taxonomy" id="354080"/>
    <lineage>
        <taxon>Eukaryota</taxon>
        <taxon>Fungi</taxon>
        <taxon>Dikarya</taxon>
        <taxon>Ascomycota</taxon>
        <taxon>Pezizomycotina</taxon>
        <taxon>Leotiomycetes</taxon>
        <taxon>Helotiales</taxon>
        <taxon>Tricladiaceae</taxon>
        <taxon>Cudoniella</taxon>
    </lineage>
</organism>
<dbReference type="GO" id="GO:0008168">
    <property type="term" value="F:methyltransferase activity"/>
    <property type="evidence" value="ECO:0007669"/>
    <property type="project" value="TreeGrafter"/>
</dbReference>
<dbReference type="OrthoDB" id="2013972at2759"/>
<feature type="compositionally biased region" description="Polar residues" evidence="1">
    <location>
        <begin position="327"/>
        <end position="337"/>
    </location>
</feature>
<comment type="caution">
    <text evidence="2">The sequence shown here is derived from an EMBL/GenBank/DDBJ whole genome shotgun (WGS) entry which is preliminary data.</text>
</comment>
<gene>
    <name evidence="2" type="ORF">G7Y89_g7243</name>
</gene>
<dbReference type="SUPFAM" id="SSF53335">
    <property type="entry name" value="S-adenosyl-L-methionine-dependent methyltransferases"/>
    <property type="match status" value="1"/>
</dbReference>
<evidence type="ECO:0000313" key="2">
    <source>
        <dbReference type="EMBL" id="KAF4630891.1"/>
    </source>
</evidence>
<reference evidence="2 3" key="1">
    <citation type="submission" date="2020-03" db="EMBL/GenBank/DDBJ databases">
        <title>Draft Genome Sequence of Cudoniella acicularis.</title>
        <authorList>
            <person name="Buettner E."/>
            <person name="Kellner H."/>
        </authorList>
    </citation>
    <scope>NUCLEOTIDE SEQUENCE [LARGE SCALE GENOMIC DNA]</scope>
    <source>
        <strain evidence="2 3">DSM 108380</strain>
    </source>
</reference>
<dbReference type="EMBL" id="JAAMPI010000499">
    <property type="protein sequence ID" value="KAF4630891.1"/>
    <property type="molecule type" value="Genomic_DNA"/>
</dbReference>
<keyword evidence="3" id="KW-1185">Reference proteome</keyword>
<accession>A0A8H4RLA1</accession>
<dbReference type="InterPro" id="IPR029063">
    <property type="entry name" value="SAM-dependent_MTases_sf"/>
</dbReference>
<protein>
    <recommendedName>
        <fullName evidence="4">S-adenosyl-L-methionine-dependent methyltransferase</fullName>
    </recommendedName>
</protein>
<dbReference type="Pfam" id="PF13489">
    <property type="entry name" value="Methyltransf_23"/>
    <property type="match status" value="1"/>
</dbReference>
<dbReference type="AlphaFoldDB" id="A0A8H4RLA1"/>
<dbReference type="Proteomes" id="UP000566819">
    <property type="component" value="Unassembled WGS sequence"/>
</dbReference>
<evidence type="ECO:0000313" key="3">
    <source>
        <dbReference type="Proteomes" id="UP000566819"/>
    </source>
</evidence>
<name>A0A8H4RLA1_9HELO</name>
<dbReference type="CDD" id="cd02440">
    <property type="entry name" value="AdoMet_MTases"/>
    <property type="match status" value="1"/>
</dbReference>
<feature type="region of interest" description="Disordered" evidence="1">
    <location>
        <begin position="323"/>
        <end position="351"/>
    </location>
</feature>
<feature type="compositionally biased region" description="Polar residues" evidence="1">
    <location>
        <begin position="1"/>
        <end position="21"/>
    </location>
</feature>
<dbReference type="PANTHER" id="PTHR43591">
    <property type="entry name" value="METHYLTRANSFERASE"/>
    <property type="match status" value="1"/>
</dbReference>
<dbReference type="Gene3D" id="3.40.50.150">
    <property type="entry name" value="Vaccinia Virus protein VP39"/>
    <property type="match status" value="1"/>
</dbReference>
<evidence type="ECO:0008006" key="4">
    <source>
        <dbReference type="Google" id="ProtNLM"/>
    </source>
</evidence>
<evidence type="ECO:0000256" key="1">
    <source>
        <dbReference type="SAM" id="MobiDB-lite"/>
    </source>
</evidence>
<dbReference type="PANTHER" id="PTHR43591:SF14">
    <property type="entry name" value="METHYLTRANSFERASE"/>
    <property type="match status" value="1"/>
</dbReference>
<proteinExistence type="predicted"/>
<sequence>MATHESNSTVGSGSKTSSQGCDTPIDADSLSGSEICSTVSVTGDVWRFEKENGRTYHGYRAGVYYYPNDSSEAERLEYQSCVIDFALHGALHLAPLSDPITILDIGTGTGAWAIQMGDLYPNATIEATDLSPIQPTNVPDNVQFIIDDAAEEDWAVPENHYDYIHTRVMMGCFEDFREIIRRGFKYTKPGGWMESLECMHPPYCDDGTMPDDWPFKEWTKTMDEAAMNAGRPLRIATRLKKWYTEVGFEDVHERVIKIPINRWPRDPHLKQLGTYWAENLLAGLQGFTLALFSRIYLVKVRKSITDPNVHAYTKVYTVWGRKPDPSKPSTNSANKSNDLGLKTNGDVSQPTHIDQSAVSVPASVLPEDVDTPMPFAPATISDSYVCSEALAVPLPASPTMALSWETSTGPEDIPLPVSPTSFCRQHIGNRHIQNSHSI</sequence>
<feature type="region of interest" description="Disordered" evidence="1">
    <location>
        <begin position="1"/>
        <end position="26"/>
    </location>
</feature>